<feature type="compositionally biased region" description="Basic and acidic residues" evidence="1">
    <location>
        <begin position="67"/>
        <end position="81"/>
    </location>
</feature>
<evidence type="ECO:0000256" key="1">
    <source>
        <dbReference type="SAM" id="MobiDB-lite"/>
    </source>
</evidence>
<protein>
    <submittedName>
        <fullName evidence="2">Uncharacterized protein</fullName>
    </submittedName>
</protein>
<evidence type="ECO:0000313" key="3">
    <source>
        <dbReference type="Proteomes" id="UP001151760"/>
    </source>
</evidence>
<feature type="region of interest" description="Disordered" evidence="1">
    <location>
        <begin position="1"/>
        <end position="87"/>
    </location>
</feature>
<sequence>MSPGLSASIADVAAMSNSAFSKDDGEEEDNKEEGDEEEDEEIEEISNSNIESEDAEDEGPTTEDEDPAARDEGLATRDEGRGMGVESLNLGGDEAVLEGQQRATSVVETAVGEPLGLGYGVLRRQEIAFGEGPDAQCIRASLATAEAEGFLTELEAQVEMHGGLIHDHTVRLGELSAALFERYDRDIRELFTRSRVVKDEIFSQRYQFKSLEHEQERVASENRELRLQIAEERHAQLDLAEIIDSMRRGQEPRRDVLDVFGWIRSVLESIVSRAWLCYD</sequence>
<keyword evidence="3" id="KW-1185">Reference proteome</keyword>
<evidence type="ECO:0000313" key="2">
    <source>
        <dbReference type="EMBL" id="GJT82193.1"/>
    </source>
</evidence>
<organism evidence="2 3">
    <name type="scientific">Tanacetum coccineum</name>
    <dbReference type="NCBI Taxonomy" id="301880"/>
    <lineage>
        <taxon>Eukaryota</taxon>
        <taxon>Viridiplantae</taxon>
        <taxon>Streptophyta</taxon>
        <taxon>Embryophyta</taxon>
        <taxon>Tracheophyta</taxon>
        <taxon>Spermatophyta</taxon>
        <taxon>Magnoliopsida</taxon>
        <taxon>eudicotyledons</taxon>
        <taxon>Gunneridae</taxon>
        <taxon>Pentapetalae</taxon>
        <taxon>asterids</taxon>
        <taxon>campanulids</taxon>
        <taxon>Asterales</taxon>
        <taxon>Asteraceae</taxon>
        <taxon>Asteroideae</taxon>
        <taxon>Anthemideae</taxon>
        <taxon>Anthemidinae</taxon>
        <taxon>Tanacetum</taxon>
    </lineage>
</organism>
<proteinExistence type="predicted"/>
<dbReference type="EMBL" id="BQNB010019145">
    <property type="protein sequence ID" value="GJT82193.1"/>
    <property type="molecule type" value="Genomic_DNA"/>
</dbReference>
<accession>A0ABQ5H524</accession>
<comment type="caution">
    <text evidence="2">The sequence shown here is derived from an EMBL/GenBank/DDBJ whole genome shotgun (WGS) entry which is preliminary data.</text>
</comment>
<name>A0ABQ5H524_9ASTR</name>
<reference evidence="2" key="2">
    <citation type="submission" date="2022-01" db="EMBL/GenBank/DDBJ databases">
        <authorList>
            <person name="Yamashiro T."/>
            <person name="Shiraishi A."/>
            <person name="Satake H."/>
            <person name="Nakayama K."/>
        </authorList>
    </citation>
    <scope>NUCLEOTIDE SEQUENCE</scope>
</reference>
<gene>
    <name evidence="2" type="ORF">Tco_1056535</name>
</gene>
<feature type="compositionally biased region" description="Acidic residues" evidence="1">
    <location>
        <begin position="51"/>
        <end position="66"/>
    </location>
</feature>
<reference evidence="2" key="1">
    <citation type="journal article" date="2022" name="Int. J. Mol. Sci.">
        <title>Draft Genome of Tanacetum Coccineum: Genomic Comparison of Closely Related Tanacetum-Family Plants.</title>
        <authorList>
            <person name="Yamashiro T."/>
            <person name="Shiraishi A."/>
            <person name="Nakayama K."/>
            <person name="Satake H."/>
        </authorList>
    </citation>
    <scope>NUCLEOTIDE SEQUENCE</scope>
</reference>
<feature type="compositionally biased region" description="Acidic residues" evidence="1">
    <location>
        <begin position="24"/>
        <end position="44"/>
    </location>
</feature>
<dbReference type="Proteomes" id="UP001151760">
    <property type="component" value="Unassembled WGS sequence"/>
</dbReference>